<dbReference type="GO" id="GO:0008168">
    <property type="term" value="F:methyltransferase activity"/>
    <property type="evidence" value="ECO:0007669"/>
    <property type="project" value="UniProtKB-KW"/>
</dbReference>
<dbReference type="InterPro" id="IPR036291">
    <property type="entry name" value="NAD(P)-bd_dom_sf"/>
</dbReference>
<dbReference type="PATRIC" id="fig|1189611.3.peg.4736"/>
<evidence type="ECO:0000313" key="3">
    <source>
        <dbReference type="Proteomes" id="UP000004622"/>
    </source>
</evidence>
<accession>I5BPX0</accession>
<feature type="region of interest" description="Disordered" evidence="1">
    <location>
        <begin position="119"/>
        <end position="154"/>
    </location>
</feature>
<sequence length="154" mass="17005">MSHTRGGECVSSQAMVRTAIIPGIFHEGSRTMATDTQKLAAFPVFMRVENRSVVIVGNGDEALAKARLLGQSSATLTLVADAPEKTLADWAEANDARLIRRPTRRAISRMQRWSLPRPMTRRRTAPSSPMRGRAPFPSTRWTGPSFAISTRRLS</sequence>
<feature type="compositionally biased region" description="Polar residues" evidence="1">
    <location>
        <begin position="139"/>
        <end position="154"/>
    </location>
</feature>
<reference evidence="2 3" key="1">
    <citation type="journal article" date="2012" name="J. Bacteriol.">
        <title>Genome Sequence of Nitratireductor aquibiodomus Strain RA22.</title>
        <authorList>
            <person name="Singh A."/>
            <person name="Jangir P.K."/>
            <person name="Kumari C."/>
            <person name="Sharma R."/>
        </authorList>
    </citation>
    <scope>NUCLEOTIDE SEQUENCE [LARGE SCALE GENOMIC DNA]</scope>
    <source>
        <strain evidence="2 3">RA22</strain>
    </source>
</reference>
<evidence type="ECO:0000313" key="2">
    <source>
        <dbReference type="EMBL" id="EIM71622.1"/>
    </source>
</evidence>
<dbReference type="GO" id="GO:0032259">
    <property type="term" value="P:methylation"/>
    <property type="evidence" value="ECO:0007669"/>
    <property type="project" value="UniProtKB-KW"/>
</dbReference>
<gene>
    <name evidence="2" type="ORF">A33O_23659</name>
</gene>
<evidence type="ECO:0000256" key="1">
    <source>
        <dbReference type="SAM" id="MobiDB-lite"/>
    </source>
</evidence>
<protein>
    <submittedName>
        <fullName evidence="2">Uroporphyrinogen-III C-methyltransferase</fullName>
    </submittedName>
</protein>
<organism evidence="2 3">
    <name type="scientific">Nitratireductor aquibiodomus RA22</name>
    <dbReference type="NCBI Taxonomy" id="1189611"/>
    <lineage>
        <taxon>Bacteria</taxon>
        <taxon>Pseudomonadati</taxon>
        <taxon>Pseudomonadota</taxon>
        <taxon>Alphaproteobacteria</taxon>
        <taxon>Hyphomicrobiales</taxon>
        <taxon>Phyllobacteriaceae</taxon>
        <taxon>Nitratireductor</taxon>
    </lineage>
</organism>
<name>I5BPX0_9HYPH</name>
<dbReference type="AlphaFoldDB" id="I5BPX0"/>
<dbReference type="SUPFAM" id="SSF51735">
    <property type="entry name" value="NAD(P)-binding Rossmann-fold domains"/>
    <property type="match status" value="1"/>
</dbReference>
<keyword evidence="2" id="KW-0489">Methyltransferase</keyword>
<keyword evidence="2" id="KW-0808">Transferase</keyword>
<dbReference type="Proteomes" id="UP000004622">
    <property type="component" value="Unassembled WGS sequence"/>
</dbReference>
<dbReference type="Pfam" id="PF13241">
    <property type="entry name" value="NAD_binding_7"/>
    <property type="match status" value="1"/>
</dbReference>
<proteinExistence type="predicted"/>
<comment type="caution">
    <text evidence="2">The sequence shown here is derived from an EMBL/GenBank/DDBJ whole genome shotgun (WGS) entry which is preliminary data.</text>
</comment>
<dbReference type="Gene3D" id="3.40.50.720">
    <property type="entry name" value="NAD(P)-binding Rossmann-like Domain"/>
    <property type="match status" value="1"/>
</dbReference>
<dbReference type="EMBL" id="AJXZ01000081">
    <property type="protein sequence ID" value="EIM71622.1"/>
    <property type="molecule type" value="Genomic_DNA"/>
</dbReference>